<proteinExistence type="predicted"/>
<keyword evidence="19" id="KW-1185">Reference proteome</keyword>
<evidence type="ECO:0000256" key="14">
    <source>
        <dbReference type="ARBA" id="ARBA00023328"/>
    </source>
</evidence>
<comment type="function">
    <text evidence="1">Required for recruitment of CENPA to centromeres and normal chromosome segregation during mitosis.</text>
</comment>
<evidence type="ECO:0000256" key="1">
    <source>
        <dbReference type="ARBA" id="ARBA00003694"/>
    </source>
</evidence>
<dbReference type="PANTHER" id="PTHR16431">
    <property type="entry name" value="NEUROGENIC PROTEIN MASTERMIND"/>
    <property type="match status" value="1"/>
</dbReference>
<dbReference type="Pfam" id="PF03226">
    <property type="entry name" value="Yippee-Mis18"/>
    <property type="match status" value="1"/>
</dbReference>
<evidence type="ECO:0000256" key="3">
    <source>
        <dbReference type="ARBA" id="ARBA00004584"/>
    </source>
</evidence>
<reference evidence="18 19" key="1">
    <citation type="submission" date="2019-04" db="EMBL/GenBank/DDBJ databases">
        <authorList>
            <consortium name="Wellcome Sanger Institute Data Sharing"/>
        </authorList>
    </citation>
    <scope>NUCLEOTIDE SEQUENCE [LARGE SCALE GENOMIC DNA]</scope>
</reference>
<protein>
    <recommendedName>
        <fullName evidence="15">Protein Mis18-alpha</fullName>
    </recommendedName>
</protein>
<reference evidence="18" key="3">
    <citation type="submission" date="2025-09" db="UniProtKB">
        <authorList>
            <consortium name="Ensembl"/>
        </authorList>
    </citation>
    <scope>IDENTIFICATION</scope>
</reference>
<sequence>PLCVYVCAYDTDCTRGTENAVPPPHLPSPVGGSVFQRSSLHNVELEKYVSISSLSHFGSHCKVSGESESDAPAVFQCGTCRLPVGDSLSWAGSEEEHNQILLSRTTDNVVVGTEPLFSRTQVELGCVIVNLTCRGCSTLLGQVYTSTPKSLDYKRSLFCFNVESIDCYVLGSSEQTMLLNAQEKPVTLEYREAMELQMEQVKKPFSTCLSLYYT</sequence>
<evidence type="ECO:0000256" key="6">
    <source>
        <dbReference type="ARBA" id="ARBA00022553"/>
    </source>
</evidence>
<dbReference type="InterPro" id="IPR034752">
    <property type="entry name" value="Mis18"/>
</dbReference>
<evidence type="ECO:0000256" key="5">
    <source>
        <dbReference type="ARBA" id="ARBA00022499"/>
    </source>
</evidence>
<evidence type="ECO:0000256" key="10">
    <source>
        <dbReference type="ARBA" id="ARBA00022833"/>
    </source>
</evidence>
<evidence type="ECO:0000256" key="16">
    <source>
        <dbReference type="ARBA" id="ARBA00046705"/>
    </source>
</evidence>
<dbReference type="PROSITE" id="PS51793">
    <property type="entry name" value="MIS18"/>
    <property type="match status" value="1"/>
</dbReference>
<keyword evidence="7" id="KW-0132">Cell division</keyword>
<evidence type="ECO:0000256" key="7">
    <source>
        <dbReference type="ARBA" id="ARBA00022618"/>
    </source>
</evidence>
<keyword evidence="8" id="KW-0479">Metal-binding</keyword>
<dbReference type="GO" id="GO:0007059">
    <property type="term" value="P:chromosome segregation"/>
    <property type="evidence" value="ECO:0007669"/>
    <property type="project" value="TreeGrafter"/>
</dbReference>
<keyword evidence="10" id="KW-0862">Zinc</keyword>
<evidence type="ECO:0000256" key="4">
    <source>
        <dbReference type="ARBA" id="ARBA00022454"/>
    </source>
</evidence>
<comment type="subcellular location">
    <subcellularLocation>
        <location evidence="3">Chromosome</location>
        <location evidence="3">Centromere</location>
    </subcellularLocation>
    <subcellularLocation>
        <location evidence="2">Nucleus</location>
    </subcellularLocation>
</comment>
<reference evidence="18" key="2">
    <citation type="submission" date="2025-08" db="UniProtKB">
        <authorList>
            <consortium name="Ensembl"/>
        </authorList>
    </citation>
    <scope>IDENTIFICATION</scope>
</reference>
<organism evidence="18 19">
    <name type="scientific">Scleropages formosus</name>
    <name type="common">Asian bonytongue</name>
    <name type="synonym">Osteoglossum formosum</name>
    <dbReference type="NCBI Taxonomy" id="113540"/>
    <lineage>
        <taxon>Eukaryota</taxon>
        <taxon>Metazoa</taxon>
        <taxon>Chordata</taxon>
        <taxon>Craniata</taxon>
        <taxon>Vertebrata</taxon>
        <taxon>Euteleostomi</taxon>
        <taxon>Actinopterygii</taxon>
        <taxon>Neopterygii</taxon>
        <taxon>Teleostei</taxon>
        <taxon>Osteoglossocephala</taxon>
        <taxon>Osteoglossomorpha</taxon>
        <taxon>Osteoglossiformes</taxon>
        <taxon>Osteoglossidae</taxon>
        <taxon>Scleropages</taxon>
    </lineage>
</organism>
<evidence type="ECO:0000256" key="15">
    <source>
        <dbReference type="ARBA" id="ARBA00039650"/>
    </source>
</evidence>
<dbReference type="GO" id="GO:0005634">
    <property type="term" value="C:nucleus"/>
    <property type="evidence" value="ECO:0007669"/>
    <property type="project" value="UniProtKB-SubCell"/>
</dbReference>
<keyword evidence="13" id="KW-0131">Cell cycle</keyword>
<dbReference type="OrthoDB" id="74210at2759"/>
<evidence type="ECO:0000256" key="13">
    <source>
        <dbReference type="ARBA" id="ARBA00023306"/>
    </source>
</evidence>
<dbReference type="Ensembl" id="ENSSFOT00015009751.2">
    <property type="protein sequence ID" value="ENSSFOP00015009620.2"/>
    <property type="gene ID" value="ENSSFOG00015006229.2"/>
</dbReference>
<name>A0A8C9R5J8_SCLFO</name>
<evidence type="ECO:0000256" key="9">
    <source>
        <dbReference type="ARBA" id="ARBA00022776"/>
    </source>
</evidence>
<dbReference type="GO" id="GO:0051301">
    <property type="term" value="P:cell division"/>
    <property type="evidence" value="ECO:0007669"/>
    <property type="project" value="UniProtKB-KW"/>
</dbReference>
<dbReference type="AlphaFoldDB" id="A0A8C9R5J8"/>
<keyword evidence="9" id="KW-0498">Mitosis</keyword>
<dbReference type="GO" id="GO:0000785">
    <property type="term" value="C:chromatin"/>
    <property type="evidence" value="ECO:0007669"/>
    <property type="project" value="TreeGrafter"/>
</dbReference>
<dbReference type="Proteomes" id="UP000694397">
    <property type="component" value="Chromosome 4"/>
</dbReference>
<keyword evidence="6" id="KW-0597">Phosphoprotein</keyword>
<keyword evidence="12" id="KW-0539">Nucleus</keyword>
<dbReference type="GeneTree" id="ENSGT00940000154267"/>
<accession>A0A8C9R5J8</accession>
<evidence type="ECO:0000256" key="2">
    <source>
        <dbReference type="ARBA" id="ARBA00004123"/>
    </source>
</evidence>
<comment type="subunit">
    <text evidence="16">Homodimer, and heterodimer with OIP5/MIS18B. Identified in a complex containing MIS18A, OIP5/MIS18B, MIS18BP1, RBBP7 and RBBP4.</text>
</comment>
<evidence type="ECO:0000256" key="8">
    <source>
        <dbReference type="ARBA" id="ARBA00022723"/>
    </source>
</evidence>
<evidence type="ECO:0000256" key="11">
    <source>
        <dbReference type="ARBA" id="ARBA00022843"/>
    </source>
</evidence>
<dbReference type="GO" id="GO:0034080">
    <property type="term" value="P:CENP-A containing chromatin assembly"/>
    <property type="evidence" value="ECO:0007669"/>
    <property type="project" value="TreeGrafter"/>
</dbReference>
<keyword evidence="5" id="KW-1017">Isopeptide bond</keyword>
<keyword evidence="14" id="KW-0137">Centromere</keyword>
<evidence type="ECO:0000313" key="19">
    <source>
        <dbReference type="Proteomes" id="UP000694397"/>
    </source>
</evidence>
<dbReference type="GO" id="GO:0000775">
    <property type="term" value="C:chromosome, centromeric region"/>
    <property type="evidence" value="ECO:0007669"/>
    <property type="project" value="UniProtKB-SubCell"/>
</dbReference>
<evidence type="ECO:0000256" key="12">
    <source>
        <dbReference type="ARBA" id="ARBA00023242"/>
    </source>
</evidence>
<evidence type="ECO:0000313" key="18">
    <source>
        <dbReference type="Ensembl" id="ENSSFOP00015009620.2"/>
    </source>
</evidence>
<keyword evidence="11" id="KW-0832">Ubl conjugation</keyword>
<dbReference type="InterPro" id="IPR004910">
    <property type="entry name" value="Yippee/Mis18/Cereblon"/>
</dbReference>
<dbReference type="PANTHER" id="PTHR16431:SF2">
    <property type="entry name" value="PROTEIN MIS18-ALPHA"/>
    <property type="match status" value="1"/>
</dbReference>
<feature type="domain" description="Mis18" evidence="17">
    <location>
        <begin position="72"/>
        <end position="170"/>
    </location>
</feature>
<dbReference type="GO" id="GO:0046872">
    <property type="term" value="F:metal ion binding"/>
    <property type="evidence" value="ECO:0007669"/>
    <property type="project" value="UniProtKB-KW"/>
</dbReference>
<keyword evidence="4" id="KW-0158">Chromosome</keyword>
<evidence type="ECO:0000259" key="17">
    <source>
        <dbReference type="PROSITE" id="PS51793"/>
    </source>
</evidence>